<evidence type="ECO:0000313" key="3">
    <source>
        <dbReference type="Proteomes" id="UP000029525"/>
    </source>
</evidence>
<feature type="coiled-coil region" evidence="1">
    <location>
        <begin position="90"/>
        <end position="194"/>
    </location>
</feature>
<evidence type="ECO:0008006" key="4">
    <source>
        <dbReference type="Google" id="ProtNLM"/>
    </source>
</evidence>
<reference evidence="2 3" key="1">
    <citation type="submission" date="2014-07" db="EMBL/GenBank/DDBJ databases">
        <authorList>
            <person name="McCorrison J."/>
            <person name="Sanka R."/>
            <person name="Torralba M."/>
            <person name="Gillis M."/>
            <person name="Haft D.H."/>
            <person name="Methe B."/>
            <person name="Sutton G."/>
            <person name="Nelson K.E."/>
        </authorList>
    </citation>
    <scope>NUCLEOTIDE SEQUENCE [LARGE SCALE GENOMIC DNA]</scope>
    <source>
        <strain evidence="2 3">DNF00320</strain>
    </source>
</reference>
<sequence length="304" mass="34569">MKKLFFMAICGVFALASCNQGKKSALNPAELQNDSLRSIIDARDNEINDMMSTLNDIQQGFADINAAENRVTIAKDGERSDKTTQIKENIQFIQQRMKENRELIQKLQEQLRATGFKGDAMKKTLAQLAAQLQQKDTELRQLRAELESKNIHIKELDETITGLNTDVTNLKTDKENLTNEKQALQTDKEKLQTESSKKTEMINTQDQQLNTAWYVFGTKSELKSQAILSSGKVLQGNFNKNYFTKIDIRVTKEIKLYSKSVRLLTVHPSSSYSLTADSNGQYVLRISDPQLFWSTSKYLVVQVK</sequence>
<comment type="caution">
    <text evidence="2">The sequence shown here is derived from an EMBL/GenBank/DDBJ whole genome shotgun (WGS) entry which is preliminary data.</text>
</comment>
<dbReference type="RefSeq" id="WP_036867312.1">
    <property type="nucleotide sequence ID" value="NZ_JRNQ01000041.1"/>
</dbReference>
<accession>A0A096CGJ2</accession>
<keyword evidence="1" id="KW-0175">Coiled coil</keyword>
<protein>
    <recommendedName>
        <fullName evidence="4">Lipoprotein</fullName>
    </recommendedName>
</protein>
<name>A0A096CGJ2_9BACT</name>
<evidence type="ECO:0000313" key="2">
    <source>
        <dbReference type="EMBL" id="KGF44359.1"/>
    </source>
</evidence>
<dbReference type="AlphaFoldDB" id="A0A096CGJ2"/>
<organism evidence="2 3">
    <name type="scientific">Prevotella bivia DNF00320</name>
    <dbReference type="NCBI Taxonomy" id="1401068"/>
    <lineage>
        <taxon>Bacteria</taxon>
        <taxon>Pseudomonadati</taxon>
        <taxon>Bacteroidota</taxon>
        <taxon>Bacteroidia</taxon>
        <taxon>Bacteroidales</taxon>
        <taxon>Prevotellaceae</taxon>
        <taxon>Prevotella</taxon>
    </lineage>
</organism>
<dbReference type="OrthoDB" id="597123at2"/>
<gene>
    <name evidence="2" type="ORF">HMPREF0647_06990</name>
</gene>
<dbReference type="EMBL" id="JRNQ01000041">
    <property type="protein sequence ID" value="KGF44359.1"/>
    <property type="molecule type" value="Genomic_DNA"/>
</dbReference>
<evidence type="ECO:0000256" key="1">
    <source>
        <dbReference type="SAM" id="Coils"/>
    </source>
</evidence>
<dbReference type="Proteomes" id="UP000029525">
    <property type="component" value="Unassembled WGS sequence"/>
</dbReference>
<proteinExistence type="predicted"/>
<dbReference type="PROSITE" id="PS51257">
    <property type="entry name" value="PROKAR_LIPOPROTEIN"/>
    <property type="match status" value="1"/>
</dbReference>